<sequence>MKKLFVTSIMLIVGLIFSFTTVSASSQFEVDYQTTSSSVQIKWESDAASFKLFSGKKLIWSGSEKEYTDKNLKSKKQYKYLLVALDKNDKVVDQAELRVITKGEKDKKSLLLQKAKKDERLLDGVTIDAIIKNNKVIVKWDEKLPDEDGAIDLYRNDEYLGKIKGNSYVDTDIEPGTYYTYRVLGEKKKSEEEINQAIKEAKKDGWTITEEVLNKLSYETFDLGKIVQTFTEEQVTNESVEQAQSYAIAAVIPQRFNFRYTTFIPEAKVGIPGNPASCPTFRGDNRGFAFDHSRYRTQTEVSAYLSGTTTGSTSWVTRDVGQSARYNCDGTTDYKTQTSYTMSKTNLEATSQFVSWRVVHAVGDPFDIINIAPPVIDYTYTANVSFDGDIQVFGEHDQAPAHEMYVYIPNSDAMLPIFQHQNKGLLYLAPPYPNADIEFSIYN</sequence>
<organism evidence="3 4">
    <name type="scientific">Cytobacillus oceanisediminis</name>
    <dbReference type="NCBI Taxonomy" id="665099"/>
    <lineage>
        <taxon>Bacteria</taxon>
        <taxon>Bacillati</taxon>
        <taxon>Bacillota</taxon>
        <taxon>Bacilli</taxon>
        <taxon>Bacillales</taxon>
        <taxon>Bacillaceae</taxon>
        <taxon>Cytobacillus</taxon>
    </lineage>
</organism>
<evidence type="ECO:0000313" key="4">
    <source>
        <dbReference type="Proteomes" id="UP000180194"/>
    </source>
</evidence>
<dbReference type="Gene3D" id="2.60.40.10">
    <property type="entry name" value="Immunoglobulins"/>
    <property type="match status" value="1"/>
</dbReference>
<dbReference type="EMBL" id="MBRJ01000048">
    <property type="protein sequence ID" value="OHX42888.1"/>
    <property type="molecule type" value="Genomic_DNA"/>
</dbReference>
<evidence type="ECO:0000256" key="1">
    <source>
        <dbReference type="SAM" id="SignalP"/>
    </source>
</evidence>
<evidence type="ECO:0000313" key="3">
    <source>
        <dbReference type="EMBL" id="OHX42888.1"/>
    </source>
</evidence>
<dbReference type="InterPro" id="IPR021631">
    <property type="entry name" value="DUF3238"/>
</dbReference>
<dbReference type="RefSeq" id="WP_071159294.1">
    <property type="nucleotide sequence ID" value="NZ_MBRJ01000048.1"/>
</dbReference>
<dbReference type="Pfam" id="PF11579">
    <property type="entry name" value="DUF3238"/>
    <property type="match status" value="1"/>
</dbReference>
<reference evidence="3 4" key="1">
    <citation type="submission" date="2016-07" db="EMBL/GenBank/DDBJ databases">
        <title>Bacillus oceanisediminis whole genome.</title>
        <authorList>
            <person name="Pal Y."/>
            <person name="Verma A."/>
            <person name="Mual P."/>
            <person name="Srinivasan K."/>
        </authorList>
    </citation>
    <scope>NUCLEOTIDE SEQUENCE [LARGE SCALE GENOMIC DNA]</scope>
    <source>
        <strain evidence="3 4">Bhandara28</strain>
    </source>
</reference>
<feature type="signal peptide" evidence="1">
    <location>
        <begin position="1"/>
        <end position="24"/>
    </location>
</feature>
<keyword evidence="1" id="KW-0732">Signal</keyword>
<name>A0ABX3CLY8_9BACI</name>
<proteinExistence type="predicted"/>
<feature type="domain" description="Fibronectin type-III" evidence="2">
    <location>
        <begin position="118"/>
        <end position="192"/>
    </location>
</feature>
<feature type="chain" id="PRO_5046522354" description="Fibronectin type-III domain-containing protein" evidence="1">
    <location>
        <begin position="25"/>
        <end position="443"/>
    </location>
</feature>
<dbReference type="SMART" id="SM00060">
    <property type="entry name" value="FN3"/>
    <property type="match status" value="2"/>
</dbReference>
<dbReference type="Proteomes" id="UP000180194">
    <property type="component" value="Unassembled WGS sequence"/>
</dbReference>
<feature type="domain" description="Fibronectin type-III" evidence="2">
    <location>
        <begin position="22"/>
        <end position="93"/>
    </location>
</feature>
<gene>
    <name evidence="3" type="ORF">BBV17_26585</name>
</gene>
<protein>
    <recommendedName>
        <fullName evidence="2">Fibronectin type-III domain-containing protein</fullName>
    </recommendedName>
</protein>
<accession>A0ABX3CLY8</accession>
<comment type="caution">
    <text evidence="3">The sequence shown here is derived from an EMBL/GenBank/DDBJ whole genome shotgun (WGS) entry which is preliminary data.</text>
</comment>
<dbReference type="InterPro" id="IPR013783">
    <property type="entry name" value="Ig-like_fold"/>
</dbReference>
<dbReference type="InterPro" id="IPR003961">
    <property type="entry name" value="FN3_dom"/>
</dbReference>
<keyword evidence="4" id="KW-1185">Reference proteome</keyword>
<evidence type="ECO:0000259" key="2">
    <source>
        <dbReference type="SMART" id="SM00060"/>
    </source>
</evidence>